<dbReference type="Pfam" id="PF03572">
    <property type="entry name" value="Peptidase_S41"/>
    <property type="match status" value="1"/>
</dbReference>
<evidence type="ECO:0000256" key="1">
    <source>
        <dbReference type="ARBA" id="ARBA00009179"/>
    </source>
</evidence>
<sequence>MKVKQLLFTLSVIVIVAISGFFFINDGVDFGSPTPAGSNEQNETQEIPEVILNDDELMEKFELALATIEGNYVSEVDRQKLIEGAINGMVETLDDPFSDYMDVSSATSFQESLSSHFEGIGAEVGMIDGNVSIISPMRESPAERAGLLPNDAIVEIDGESIEGWSVNEAVALIRGEGGTSVTLTIQRSGQTNPFDVEIERDRIQIDSVRSDTFEQNGMTIGRLEITSFAEDVGSQFDQLLQELEADGIDGLIVDVRGNPGGYLDGAQNIGNLLIPDEKPVVQIEHGDGEIETYHSQMEGKKPYPIVGLINQSSASASEILAAALKESGEYDLVGTTTFGKGTVQKSIQMNDGSALKITTDRWLTAGGNTIDQEGVEPTIEQDQPDYFYSFALSIEEPYEIDQVSEQIGRAQDMLQGLGFDPGRVDGYFDENTEEAVREFQETHDLTSDGKLTEETASKLQEEILSHMRDNENDAQLNRAIEVLIEQASE</sequence>
<dbReference type="PANTHER" id="PTHR32060">
    <property type="entry name" value="TAIL-SPECIFIC PROTEASE"/>
    <property type="match status" value="1"/>
</dbReference>
<dbReference type="SMART" id="SM00245">
    <property type="entry name" value="TSPc"/>
    <property type="match status" value="1"/>
</dbReference>
<dbReference type="CDD" id="cd07560">
    <property type="entry name" value="Peptidase_S41_CPP"/>
    <property type="match status" value="1"/>
</dbReference>
<dbReference type="PANTHER" id="PTHR32060:SF29">
    <property type="entry name" value="CARBOXY-TERMINAL PROCESSING PROTEASE CTPB"/>
    <property type="match status" value="1"/>
</dbReference>
<reference evidence="8" key="1">
    <citation type="submission" date="2021-01" db="EMBL/GenBank/DDBJ databases">
        <title>Genomic Encyclopedia of Type Strains, Phase IV (KMG-IV): sequencing the most valuable type-strain genomes for metagenomic binning, comparative biology and taxonomic classification.</title>
        <authorList>
            <person name="Goeker M."/>
        </authorList>
    </citation>
    <scope>NUCLEOTIDE SEQUENCE</scope>
    <source>
        <strain evidence="8">DSM 21943</strain>
    </source>
</reference>
<dbReference type="InterPro" id="IPR036366">
    <property type="entry name" value="PGBDSf"/>
</dbReference>
<dbReference type="InterPro" id="IPR029045">
    <property type="entry name" value="ClpP/crotonase-like_dom_sf"/>
</dbReference>
<dbReference type="Pfam" id="PF17820">
    <property type="entry name" value="PDZ_6"/>
    <property type="match status" value="1"/>
</dbReference>
<dbReference type="Gene3D" id="3.90.226.10">
    <property type="entry name" value="2-enoyl-CoA Hydratase, Chain A, domain 1"/>
    <property type="match status" value="1"/>
</dbReference>
<dbReference type="NCBIfam" id="TIGR00225">
    <property type="entry name" value="prc"/>
    <property type="match status" value="1"/>
</dbReference>
<keyword evidence="6" id="KW-0472">Membrane</keyword>
<dbReference type="Pfam" id="PF01471">
    <property type="entry name" value="PG_binding_1"/>
    <property type="match status" value="1"/>
</dbReference>
<accession>A0ABS2SYX2</accession>
<evidence type="ECO:0000256" key="2">
    <source>
        <dbReference type="ARBA" id="ARBA00022670"/>
    </source>
</evidence>
<keyword evidence="2 5" id="KW-0645">Protease</keyword>
<dbReference type="Gene3D" id="1.10.101.10">
    <property type="entry name" value="PGBD-like superfamily/PGBD"/>
    <property type="match status" value="1"/>
</dbReference>
<dbReference type="SUPFAM" id="SSF52096">
    <property type="entry name" value="ClpP/crotonase"/>
    <property type="match status" value="1"/>
</dbReference>
<evidence type="ECO:0000256" key="6">
    <source>
        <dbReference type="SAM" id="Phobius"/>
    </source>
</evidence>
<dbReference type="InterPro" id="IPR002477">
    <property type="entry name" value="Peptidoglycan-bd-like"/>
</dbReference>
<dbReference type="GO" id="GO:0004252">
    <property type="term" value="F:serine-type endopeptidase activity"/>
    <property type="evidence" value="ECO:0007669"/>
    <property type="project" value="UniProtKB-EC"/>
</dbReference>
<proteinExistence type="inferred from homology"/>
<keyword evidence="9" id="KW-1185">Reference proteome</keyword>
<organism evidence="8 9">
    <name type="scientific">Shouchella xiaoxiensis</name>
    <dbReference type="NCBI Taxonomy" id="766895"/>
    <lineage>
        <taxon>Bacteria</taxon>
        <taxon>Bacillati</taxon>
        <taxon>Bacillota</taxon>
        <taxon>Bacilli</taxon>
        <taxon>Bacillales</taxon>
        <taxon>Bacillaceae</taxon>
        <taxon>Shouchella</taxon>
    </lineage>
</organism>
<dbReference type="InterPro" id="IPR005151">
    <property type="entry name" value="Tail-specific_protease"/>
</dbReference>
<keyword evidence="4 5" id="KW-0720">Serine protease</keyword>
<feature type="transmembrane region" description="Helical" evidence="6">
    <location>
        <begin position="7"/>
        <end position="24"/>
    </location>
</feature>
<keyword evidence="6" id="KW-1133">Transmembrane helix</keyword>
<keyword evidence="3 5" id="KW-0378">Hydrolase</keyword>
<evidence type="ECO:0000256" key="3">
    <source>
        <dbReference type="ARBA" id="ARBA00022801"/>
    </source>
</evidence>
<dbReference type="SUPFAM" id="SSF50156">
    <property type="entry name" value="PDZ domain-like"/>
    <property type="match status" value="1"/>
</dbReference>
<dbReference type="InterPro" id="IPR036365">
    <property type="entry name" value="PGBD-like_sf"/>
</dbReference>
<dbReference type="InterPro" id="IPR001478">
    <property type="entry name" value="PDZ"/>
</dbReference>
<dbReference type="InterPro" id="IPR055210">
    <property type="entry name" value="CtpA/B_N"/>
</dbReference>
<gene>
    <name evidence="8" type="ORF">JOC54_003747</name>
</gene>
<dbReference type="SUPFAM" id="SSF47090">
    <property type="entry name" value="PGBD-like"/>
    <property type="match status" value="1"/>
</dbReference>
<evidence type="ECO:0000256" key="4">
    <source>
        <dbReference type="ARBA" id="ARBA00022825"/>
    </source>
</evidence>
<evidence type="ECO:0000313" key="9">
    <source>
        <dbReference type="Proteomes" id="UP001179280"/>
    </source>
</evidence>
<dbReference type="PROSITE" id="PS50106">
    <property type="entry name" value="PDZ"/>
    <property type="match status" value="1"/>
</dbReference>
<comment type="similarity">
    <text evidence="1 5">Belongs to the peptidase S41A family.</text>
</comment>
<dbReference type="SMART" id="SM00228">
    <property type="entry name" value="PDZ"/>
    <property type="match status" value="1"/>
</dbReference>
<dbReference type="InterPro" id="IPR041489">
    <property type="entry name" value="PDZ_6"/>
</dbReference>
<evidence type="ECO:0000259" key="7">
    <source>
        <dbReference type="PROSITE" id="PS50106"/>
    </source>
</evidence>
<protein>
    <submittedName>
        <fullName evidence="8">Carboxyl-terminal processing protease</fullName>
        <ecNumber evidence="8">3.4.21.102</ecNumber>
    </submittedName>
</protein>
<name>A0ABS2SYX2_9BACI</name>
<dbReference type="GO" id="GO:0006508">
    <property type="term" value="P:proteolysis"/>
    <property type="evidence" value="ECO:0007669"/>
    <property type="project" value="UniProtKB-KW"/>
</dbReference>
<feature type="domain" description="PDZ" evidence="7">
    <location>
        <begin position="106"/>
        <end position="188"/>
    </location>
</feature>
<dbReference type="EC" id="3.4.21.102" evidence="8"/>
<dbReference type="EMBL" id="JAFBCV010000014">
    <property type="protein sequence ID" value="MBM7840455.1"/>
    <property type="molecule type" value="Genomic_DNA"/>
</dbReference>
<dbReference type="CDD" id="cd06782">
    <property type="entry name" value="cpPDZ_CPP-like"/>
    <property type="match status" value="1"/>
</dbReference>
<keyword evidence="6" id="KW-0812">Transmembrane</keyword>
<evidence type="ECO:0000313" key="8">
    <source>
        <dbReference type="EMBL" id="MBM7840455.1"/>
    </source>
</evidence>
<dbReference type="InterPro" id="IPR036034">
    <property type="entry name" value="PDZ_sf"/>
</dbReference>
<evidence type="ECO:0000256" key="5">
    <source>
        <dbReference type="RuleBase" id="RU004404"/>
    </source>
</evidence>
<dbReference type="InterPro" id="IPR004447">
    <property type="entry name" value="Peptidase_S41A"/>
</dbReference>
<dbReference type="Gene3D" id="3.30.750.44">
    <property type="match status" value="1"/>
</dbReference>
<comment type="caution">
    <text evidence="8">The sequence shown here is derived from an EMBL/GenBank/DDBJ whole genome shotgun (WGS) entry which is preliminary data.</text>
</comment>
<dbReference type="Gene3D" id="2.30.42.10">
    <property type="match status" value="1"/>
</dbReference>
<dbReference type="Proteomes" id="UP001179280">
    <property type="component" value="Unassembled WGS sequence"/>
</dbReference>
<dbReference type="Pfam" id="PF22694">
    <property type="entry name" value="CtpB_N-like"/>
    <property type="match status" value="1"/>
</dbReference>